<gene>
    <name evidence="2" type="ORF">JL811_10145</name>
</gene>
<dbReference type="InterPro" id="IPR009739">
    <property type="entry name" value="LprI-like_N"/>
</dbReference>
<evidence type="ECO:0000313" key="3">
    <source>
        <dbReference type="Proteomes" id="UP000648908"/>
    </source>
</evidence>
<feature type="domain" description="Lysozyme inhibitor LprI-like N-terminal" evidence="1">
    <location>
        <begin position="2"/>
        <end position="96"/>
    </location>
</feature>
<dbReference type="EMBL" id="JAESVN010000003">
    <property type="protein sequence ID" value="MBL4917583.1"/>
    <property type="molecule type" value="Genomic_DNA"/>
</dbReference>
<evidence type="ECO:0000259" key="1">
    <source>
        <dbReference type="Pfam" id="PF07007"/>
    </source>
</evidence>
<proteinExistence type="predicted"/>
<dbReference type="Pfam" id="PF07007">
    <property type="entry name" value="LprI"/>
    <property type="match status" value="1"/>
</dbReference>
<sequence>MQAEITLCLEEERARADARLNEVYAEAMTALRAMDAALSPEDRGAEMALRAAQRNWIIFRDTACEAEGYLMRGGSGETMVVVGCQARLTEARIADLEILTETR</sequence>
<accession>A0A8K0Y0X7</accession>
<comment type="caution">
    <text evidence="2">The sequence shown here is derived from an EMBL/GenBank/DDBJ whole genome shotgun (WGS) entry which is preliminary data.</text>
</comment>
<keyword evidence="3" id="KW-1185">Reference proteome</keyword>
<reference evidence="2" key="1">
    <citation type="submission" date="2021-01" db="EMBL/GenBank/DDBJ databases">
        <title>Tabrizicola alba sp. nov. a motile alkaliphilic bacterium isolated from a soda lake.</title>
        <authorList>
            <person name="Szuroczki S."/>
            <person name="Abbaszade G."/>
            <person name="Schumann P."/>
            <person name="Toth E."/>
        </authorList>
    </citation>
    <scope>NUCLEOTIDE SEQUENCE</scope>
    <source>
        <strain evidence="2">DMG-N-6</strain>
    </source>
</reference>
<dbReference type="Gene3D" id="1.20.1270.180">
    <property type="match status" value="1"/>
</dbReference>
<dbReference type="AlphaFoldDB" id="A0A8K0Y0X7"/>
<dbReference type="Proteomes" id="UP000648908">
    <property type="component" value="Unassembled WGS sequence"/>
</dbReference>
<organism evidence="2 3">
    <name type="scientific">Szabonella alba</name>
    <dbReference type="NCBI Taxonomy" id="2804194"/>
    <lineage>
        <taxon>Bacteria</taxon>
        <taxon>Pseudomonadati</taxon>
        <taxon>Pseudomonadota</taxon>
        <taxon>Alphaproteobacteria</taxon>
        <taxon>Rhodobacterales</taxon>
        <taxon>Paracoccaceae</taxon>
        <taxon>Szabonella</taxon>
    </lineage>
</organism>
<protein>
    <submittedName>
        <fullName evidence="2">DUF1311 domain-containing protein</fullName>
    </submittedName>
</protein>
<name>A0A8K0Y0X7_9RHOB</name>
<evidence type="ECO:0000313" key="2">
    <source>
        <dbReference type="EMBL" id="MBL4917583.1"/>
    </source>
</evidence>